<name>A0A699TFS6_TANCI</name>
<comment type="caution">
    <text evidence="2">The sequence shown here is derived from an EMBL/GenBank/DDBJ whole genome shotgun (WGS) entry which is preliminary data.</text>
</comment>
<feature type="region of interest" description="Disordered" evidence="1">
    <location>
        <begin position="80"/>
        <end position="100"/>
    </location>
</feature>
<organism evidence="2">
    <name type="scientific">Tanacetum cinerariifolium</name>
    <name type="common">Dalmatian daisy</name>
    <name type="synonym">Chrysanthemum cinerariifolium</name>
    <dbReference type="NCBI Taxonomy" id="118510"/>
    <lineage>
        <taxon>Eukaryota</taxon>
        <taxon>Viridiplantae</taxon>
        <taxon>Streptophyta</taxon>
        <taxon>Embryophyta</taxon>
        <taxon>Tracheophyta</taxon>
        <taxon>Spermatophyta</taxon>
        <taxon>Magnoliopsida</taxon>
        <taxon>eudicotyledons</taxon>
        <taxon>Gunneridae</taxon>
        <taxon>Pentapetalae</taxon>
        <taxon>asterids</taxon>
        <taxon>campanulids</taxon>
        <taxon>Asterales</taxon>
        <taxon>Asteraceae</taxon>
        <taxon>Asteroideae</taxon>
        <taxon>Anthemideae</taxon>
        <taxon>Anthemidinae</taxon>
        <taxon>Tanacetum</taxon>
    </lineage>
</organism>
<gene>
    <name evidence="2" type="ORF">Tci_880110</name>
</gene>
<dbReference type="AlphaFoldDB" id="A0A699TFS6"/>
<feature type="non-terminal residue" evidence="2">
    <location>
        <position position="1"/>
    </location>
</feature>
<evidence type="ECO:0000313" key="2">
    <source>
        <dbReference type="EMBL" id="GFD08141.1"/>
    </source>
</evidence>
<evidence type="ECO:0000256" key="1">
    <source>
        <dbReference type="SAM" id="MobiDB-lite"/>
    </source>
</evidence>
<sequence>KVNTTTHDLSFASSNPSIQHSSPLAINTNLIKLLFSIPPTSPQALFDTLEDLPPAIINPPPPRPSFDSIERLANESPPLLAMEPPLPSLPPQPPTFPQYSPSKLPPLPPLGPNNPFLLLTHEMFCEHWQRTQVVVDNLRDEMRFILNHILDLLNVLTYHF</sequence>
<proteinExistence type="predicted"/>
<protein>
    <submittedName>
        <fullName evidence="2">Uncharacterized protein</fullName>
    </submittedName>
</protein>
<feature type="compositionally biased region" description="Pro residues" evidence="1">
    <location>
        <begin position="84"/>
        <end position="96"/>
    </location>
</feature>
<dbReference type="EMBL" id="BKCJ011236279">
    <property type="protein sequence ID" value="GFD08141.1"/>
    <property type="molecule type" value="Genomic_DNA"/>
</dbReference>
<accession>A0A699TFS6</accession>
<reference evidence="2" key="1">
    <citation type="journal article" date="2019" name="Sci. Rep.">
        <title>Draft genome of Tanacetum cinerariifolium, the natural source of mosquito coil.</title>
        <authorList>
            <person name="Yamashiro T."/>
            <person name="Shiraishi A."/>
            <person name="Satake H."/>
            <person name="Nakayama K."/>
        </authorList>
    </citation>
    <scope>NUCLEOTIDE SEQUENCE</scope>
</reference>